<dbReference type="Proteomes" id="UP000250179">
    <property type="component" value="Chromosome"/>
</dbReference>
<dbReference type="KEGG" id="tprf:A3L09_00230"/>
<dbReference type="EMBL" id="CP014862">
    <property type="protein sequence ID" value="ASJ01796.1"/>
    <property type="molecule type" value="Genomic_DNA"/>
</dbReference>
<evidence type="ECO:0000259" key="1">
    <source>
        <dbReference type="Pfam" id="PF01336"/>
    </source>
</evidence>
<dbReference type="InterPro" id="IPR012340">
    <property type="entry name" value="NA-bd_OB-fold"/>
</dbReference>
<organism evidence="2 3">
    <name type="scientific">Thermococcus profundus</name>
    <dbReference type="NCBI Taxonomy" id="49899"/>
    <lineage>
        <taxon>Archaea</taxon>
        <taxon>Methanobacteriati</taxon>
        <taxon>Methanobacteriota</taxon>
        <taxon>Thermococci</taxon>
        <taxon>Thermococcales</taxon>
        <taxon>Thermococcaceae</taxon>
        <taxon>Thermococcus</taxon>
    </lineage>
</organism>
<proteinExistence type="predicted"/>
<keyword evidence="3" id="KW-1185">Reference proteome</keyword>
<protein>
    <recommendedName>
        <fullName evidence="1">OB domain-containing protein</fullName>
    </recommendedName>
</protein>
<name>A0A2Z2M804_THEPR</name>
<sequence>MVWFRLYYSKPNYLMEVGDDTGTVNLTVERSIIPNPSKAGTGSLLDLTVDAGALTVLNVSIVEAEPSPLLHTSEVTFDRIGTTAVVEGNVTNFQTIGSNLKFVLADSTGNVTIFIPGSVAYDLPQDIKDGLTNGVSVRISGYITEYRGTIEIIPYRPECVELLS</sequence>
<dbReference type="Pfam" id="PF01336">
    <property type="entry name" value="tRNA_anti-codon"/>
    <property type="match status" value="1"/>
</dbReference>
<gene>
    <name evidence="2" type="ORF">A3L09_00230</name>
</gene>
<dbReference type="AlphaFoldDB" id="A0A2Z2M804"/>
<accession>A0A2Z2M804</accession>
<dbReference type="InterPro" id="IPR004365">
    <property type="entry name" value="NA-bd_OB_tRNA"/>
</dbReference>
<dbReference type="SUPFAM" id="SSF50249">
    <property type="entry name" value="Nucleic acid-binding proteins"/>
    <property type="match status" value="1"/>
</dbReference>
<evidence type="ECO:0000313" key="3">
    <source>
        <dbReference type="Proteomes" id="UP000250179"/>
    </source>
</evidence>
<feature type="domain" description="OB" evidence="1">
    <location>
        <begin position="85"/>
        <end position="153"/>
    </location>
</feature>
<dbReference type="GO" id="GO:0003676">
    <property type="term" value="F:nucleic acid binding"/>
    <property type="evidence" value="ECO:0007669"/>
    <property type="project" value="InterPro"/>
</dbReference>
<evidence type="ECO:0000313" key="2">
    <source>
        <dbReference type="EMBL" id="ASJ01796.1"/>
    </source>
</evidence>
<reference evidence="2 3" key="1">
    <citation type="submission" date="2016-03" db="EMBL/GenBank/DDBJ databases">
        <title>Complete genome sequence of Thermococcus profundus strain DT5432.</title>
        <authorList>
            <person name="Oger P.M."/>
        </authorList>
    </citation>
    <scope>NUCLEOTIDE SEQUENCE [LARGE SCALE GENOMIC DNA]</scope>
    <source>
        <strain evidence="2 3">DT 5432</strain>
    </source>
</reference>